<sequence length="495" mass="55669">MKPTSDTKKNTTTLSKSKDEKTTNNKDKSAAVPKNVVPPKKKQQQQKKQSGGSGGLSLAFMDSLASIQKKQNDPTIAKVLKETKTNATVATSVVATTTAPVVADSINKKKVDQKKVDQKKNNDKQQQPKPIVIPPPLPTQPTPKQTNTTNQKTPQVASTTSTSTTTTTSTTKPTTTTSGISLSKSCFALQPNAFESQLNSYQQKVSETIAKSQQIHTLIPELMRSTYIPDNPRVHDQQQQQQSQQLKYQIQSKPTTTATTVEMEINSHTIPAMLIGNYSMMKKGTSSIEEIQALLHPLLPTNLAPFYQSISLLKKIYTKNKLRLQKLHETKFIHILHKKLKDYKLYMSNAFFPMVKLMPSKQLVILIMYRLYAQTLYIKFLKDLLVEASGAFTYLIQIGFDIPYTYVMMGCLASINEHLTETQKLIFNQFNVLYNNFEKFEWSREIASPLSNKEYQLQLNYLLLPFANVFGSLSIVQMHQEINTPFSIPSTTNSS</sequence>
<evidence type="ECO:0000313" key="2">
    <source>
        <dbReference type="EMBL" id="EGG14390.1"/>
    </source>
</evidence>
<feature type="compositionally biased region" description="Pro residues" evidence="1">
    <location>
        <begin position="131"/>
        <end position="141"/>
    </location>
</feature>
<feature type="compositionally biased region" description="Basic and acidic residues" evidence="1">
    <location>
        <begin position="16"/>
        <end position="29"/>
    </location>
</feature>
<dbReference type="KEGG" id="dfa:DFA_12162"/>
<evidence type="ECO:0000256" key="1">
    <source>
        <dbReference type="SAM" id="MobiDB-lite"/>
    </source>
</evidence>
<reference evidence="3" key="1">
    <citation type="journal article" date="2011" name="Genome Res.">
        <title>Phylogeny-wide analysis of social amoeba genomes highlights ancient origins for complex intercellular communication.</title>
        <authorList>
            <person name="Heidel A.J."/>
            <person name="Lawal H.M."/>
            <person name="Felder M."/>
            <person name="Schilde C."/>
            <person name="Helps N.R."/>
            <person name="Tunggal B."/>
            <person name="Rivero F."/>
            <person name="John U."/>
            <person name="Schleicher M."/>
            <person name="Eichinger L."/>
            <person name="Platzer M."/>
            <person name="Noegel A.A."/>
            <person name="Schaap P."/>
            <person name="Gloeckner G."/>
        </authorList>
    </citation>
    <scope>NUCLEOTIDE SEQUENCE [LARGE SCALE GENOMIC DNA]</scope>
    <source>
        <strain evidence="3">SH3</strain>
    </source>
</reference>
<dbReference type="RefSeq" id="XP_004353799.1">
    <property type="nucleotide sequence ID" value="XM_004353747.1"/>
</dbReference>
<accession>F4QCA9</accession>
<keyword evidence="3" id="KW-1185">Reference proteome</keyword>
<feature type="region of interest" description="Disordered" evidence="1">
    <location>
        <begin position="1"/>
        <end position="57"/>
    </location>
</feature>
<feature type="compositionally biased region" description="Low complexity" evidence="1">
    <location>
        <begin position="142"/>
        <end position="178"/>
    </location>
</feature>
<gene>
    <name evidence="2" type="ORF">DFA_12162</name>
</gene>
<organism evidence="2 3">
    <name type="scientific">Cavenderia fasciculata</name>
    <name type="common">Slime mold</name>
    <name type="synonym">Dictyostelium fasciculatum</name>
    <dbReference type="NCBI Taxonomy" id="261658"/>
    <lineage>
        <taxon>Eukaryota</taxon>
        <taxon>Amoebozoa</taxon>
        <taxon>Evosea</taxon>
        <taxon>Eumycetozoa</taxon>
        <taxon>Dictyostelia</taxon>
        <taxon>Acytosteliales</taxon>
        <taxon>Cavenderiaceae</taxon>
        <taxon>Cavenderia</taxon>
    </lineage>
</organism>
<dbReference type="EMBL" id="GL883029">
    <property type="protein sequence ID" value="EGG14390.1"/>
    <property type="molecule type" value="Genomic_DNA"/>
</dbReference>
<proteinExistence type="predicted"/>
<feature type="region of interest" description="Disordered" evidence="1">
    <location>
        <begin position="109"/>
        <end position="179"/>
    </location>
</feature>
<protein>
    <submittedName>
        <fullName evidence="2">Uncharacterized protein</fullName>
    </submittedName>
</protein>
<feature type="compositionally biased region" description="Basic and acidic residues" evidence="1">
    <location>
        <begin position="109"/>
        <end position="123"/>
    </location>
</feature>
<dbReference type="AlphaFoldDB" id="F4QCA9"/>
<dbReference type="GeneID" id="14866137"/>
<dbReference type="Proteomes" id="UP000007797">
    <property type="component" value="Unassembled WGS sequence"/>
</dbReference>
<name>F4QCA9_CACFS</name>
<evidence type="ECO:0000313" key="3">
    <source>
        <dbReference type="Proteomes" id="UP000007797"/>
    </source>
</evidence>